<accession>A0AB36FXA6</accession>
<sequence>MFITSMFILSRLLYPVGLANQWRLSHLIAFQAKMAPSNA</sequence>
<name>A0AB36FXA6_ALTMA</name>
<dbReference type="EMBL" id="MIPY01000003">
    <property type="protein sequence ID" value="OES38198.1"/>
    <property type="molecule type" value="Genomic_DNA"/>
</dbReference>
<organism evidence="1 2">
    <name type="scientific">Alteromonas macleodii</name>
    <name type="common">Pseudoalteromonas macleodii</name>
    <dbReference type="NCBI Taxonomy" id="28108"/>
    <lineage>
        <taxon>Bacteria</taxon>
        <taxon>Pseudomonadati</taxon>
        <taxon>Pseudomonadota</taxon>
        <taxon>Gammaproteobacteria</taxon>
        <taxon>Alteromonadales</taxon>
        <taxon>Alteromonadaceae</taxon>
        <taxon>Alteromonas/Salinimonas group</taxon>
        <taxon>Alteromonas</taxon>
    </lineage>
</organism>
<evidence type="ECO:0000313" key="1">
    <source>
        <dbReference type="EMBL" id="OES38198.1"/>
    </source>
</evidence>
<dbReference type="Proteomes" id="UP000095392">
    <property type="component" value="Unassembled WGS sequence"/>
</dbReference>
<keyword evidence="2" id="KW-1185">Reference proteome</keyword>
<gene>
    <name evidence="1" type="ORF">BFV95_0207</name>
</gene>
<proteinExistence type="predicted"/>
<dbReference type="AlphaFoldDB" id="A0AB36FXA6"/>
<evidence type="ECO:0000313" key="2">
    <source>
        <dbReference type="Proteomes" id="UP000095392"/>
    </source>
</evidence>
<protein>
    <submittedName>
        <fullName evidence="1">Uncharacterized protein</fullName>
    </submittedName>
</protein>
<reference evidence="1 2" key="1">
    <citation type="submission" date="2016-09" db="EMBL/GenBank/DDBJ databases">
        <title>Draft Genome Sequence of four Alteromonas macleodii strains isolated from copper coupons and grown long-term at elevated copper levels.</title>
        <authorList>
            <person name="Cusick K."/>
            <person name="Dale J."/>
            <person name="Little B."/>
            <person name="Biffinger J."/>
        </authorList>
    </citation>
    <scope>NUCLEOTIDE SEQUENCE [LARGE SCALE GENOMIC DNA]</scope>
    <source>
        <strain evidence="1 2">KCP01</strain>
    </source>
</reference>
<comment type="caution">
    <text evidence="1">The sequence shown here is derived from an EMBL/GenBank/DDBJ whole genome shotgun (WGS) entry which is preliminary data.</text>
</comment>